<sequence length="105" mass="12769">MMKWRREDIEITFPYQGICFFQLIDPKFQFRFMKRQHLIDVTEVFRTLSAEKKYRVAKLAFYLFLFIIVIIRFSLLFGYRILAAGSLSLYQSEEELDIRSSFLEF</sequence>
<feature type="transmembrane region" description="Helical" evidence="1">
    <location>
        <begin position="59"/>
        <end position="82"/>
    </location>
</feature>
<evidence type="ECO:0000313" key="2">
    <source>
        <dbReference type="EMBL" id="RVW46962.1"/>
    </source>
</evidence>
<name>A0A438JL82_VITVI</name>
<organism evidence="3 4">
    <name type="scientific">Vitis vinifera</name>
    <name type="common">Grape</name>
    <dbReference type="NCBI Taxonomy" id="29760"/>
    <lineage>
        <taxon>Eukaryota</taxon>
        <taxon>Viridiplantae</taxon>
        <taxon>Streptophyta</taxon>
        <taxon>Embryophyta</taxon>
        <taxon>Tracheophyta</taxon>
        <taxon>Spermatophyta</taxon>
        <taxon>Magnoliopsida</taxon>
        <taxon>eudicotyledons</taxon>
        <taxon>Gunneridae</taxon>
        <taxon>Pentapetalae</taxon>
        <taxon>rosids</taxon>
        <taxon>Vitales</taxon>
        <taxon>Vitaceae</taxon>
        <taxon>Viteae</taxon>
        <taxon>Vitis</taxon>
    </lineage>
</organism>
<proteinExistence type="predicted"/>
<keyword evidence="1" id="KW-1133">Transmembrane helix</keyword>
<evidence type="ECO:0000313" key="4">
    <source>
        <dbReference type="Proteomes" id="UP000288805"/>
    </source>
</evidence>
<dbReference type="Proteomes" id="UP000288805">
    <property type="component" value="Unassembled WGS sequence"/>
</dbReference>
<gene>
    <name evidence="3" type="ORF">CK203_012290</name>
    <name evidence="2" type="ORF">CK203_074462</name>
</gene>
<comment type="caution">
    <text evidence="3">The sequence shown here is derived from an EMBL/GenBank/DDBJ whole genome shotgun (WGS) entry which is preliminary data.</text>
</comment>
<reference evidence="3 4" key="1">
    <citation type="journal article" date="2018" name="PLoS Genet.">
        <title>Population sequencing reveals clonal diversity and ancestral inbreeding in the grapevine cultivar Chardonnay.</title>
        <authorList>
            <person name="Roach M.J."/>
            <person name="Johnson D.L."/>
            <person name="Bohlmann J."/>
            <person name="van Vuuren H.J."/>
            <person name="Jones S.J."/>
            <person name="Pretorius I.S."/>
            <person name="Schmidt S.A."/>
            <person name="Borneman A.R."/>
        </authorList>
    </citation>
    <scope>NUCLEOTIDE SEQUENCE [LARGE SCALE GENOMIC DNA]</scope>
    <source>
        <strain evidence="4">cv. Chardonnay</strain>
        <strain evidence="3">I10V1</strain>
        <tissue evidence="3">Leaf</tissue>
    </source>
</reference>
<dbReference type="GO" id="GO:0016192">
    <property type="term" value="P:vesicle-mediated transport"/>
    <property type="evidence" value="ECO:0007669"/>
    <property type="project" value="InterPro"/>
</dbReference>
<keyword evidence="1" id="KW-0812">Transmembrane</keyword>
<evidence type="ECO:0000256" key="1">
    <source>
        <dbReference type="SAM" id="Phobius"/>
    </source>
</evidence>
<dbReference type="InterPro" id="IPR003377">
    <property type="entry name" value="Cornichon"/>
</dbReference>
<dbReference type="EMBL" id="QGNW01000037">
    <property type="protein sequence ID" value="RVX09704.1"/>
    <property type="molecule type" value="Genomic_DNA"/>
</dbReference>
<dbReference type="EMBL" id="QGNW01001296">
    <property type="protein sequence ID" value="RVW46962.1"/>
    <property type="molecule type" value="Genomic_DNA"/>
</dbReference>
<evidence type="ECO:0000313" key="3">
    <source>
        <dbReference type="EMBL" id="RVX09704.1"/>
    </source>
</evidence>
<protein>
    <submittedName>
        <fullName evidence="3">Uncharacterized protein</fullName>
    </submittedName>
</protein>
<dbReference type="Pfam" id="PF03311">
    <property type="entry name" value="Cornichon"/>
    <property type="match status" value="1"/>
</dbReference>
<keyword evidence="1" id="KW-0472">Membrane</keyword>
<dbReference type="AlphaFoldDB" id="A0A438JL82"/>
<accession>A0A438JL82</accession>